<protein>
    <submittedName>
        <fullName evidence="1">Uncharacterized protein</fullName>
    </submittedName>
</protein>
<sequence>MEGIGILHRKFAYADEAAARARFVAELGLQLIDHERIFGIALGCVAREVHRGFLVRHAEHHLRTHSVGVAHKLLANAREPAALLPKIGGQHDGEEHFLPVDCVHLLADDALNLLCNASCGRQKRVDPGVNLLDITAAHHQRMAFNGTVCGFFFVAFADQFTHSHNQVLLDHL</sequence>
<gene>
    <name evidence="1" type="ORF">SDC9_186612</name>
</gene>
<name>A0A645HKF5_9ZZZZ</name>
<evidence type="ECO:0000313" key="1">
    <source>
        <dbReference type="EMBL" id="MPN39086.1"/>
    </source>
</evidence>
<reference evidence="1" key="1">
    <citation type="submission" date="2019-08" db="EMBL/GenBank/DDBJ databases">
        <authorList>
            <person name="Kucharzyk K."/>
            <person name="Murdoch R.W."/>
            <person name="Higgins S."/>
            <person name="Loffler F."/>
        </authorList>
    </citation>
    <scope>NUCLEOTIDE SEQUENCE</scope>
</reference>
<comment type="caution">
    <text evidence="1">The sequence shown here is derived from an EMBL/GenBank/DDBJ whole genome shotgun (WGS) entry which is preliminary data.</text>
</comment>
<accession>A0A645HKF5</accession>
<dbReference type="EMBL" id="VSSQ01094686">
    <property type="protein sequence ID" value="MPN39086.1"/>
    <property type="molecule type" value="Genomic_DNA"/>
</dbReference>
<organism evidence="1">
    <name type="scientific">bioreactor metagenome</name>
    <dbReference type="NCBI Taxonomy" id="1076179"/>
    <lineage>
        <taxon>unclassified sequences</taxon>
        <taxon>metagenomes</taxon>
        <taxon>ecological metagenomes</taxon>
    </lineage>
</organism>
<dbReference type="AlphaFoldDB" id="A0A645HKF5"/>
<proteinExistence type="predicted"/>